<dbReference type="PANTHER" id="PTHR13037">
    <property type="entry name" value="FORMIN"/>
    <property type="match status" value="1"/>
</dbReference>
<proteinExistence type="predicted"/>
<dbReference type="InterPro" id="IPR013783">
    <property type="entry name" value="Ig-like_fold"/>
</dbReference>
<dbReference type="AlphaFoldDB" id="A0A0G4ECZ9"/>
<dbReference type="InParanoid" id="A0A0G4ECZ9"/>
<dbReference type="VEuPathDB" id="CryptoDB:Vbra_11261"/>
<evidence type="ECO:0000256" key="3">
    <source>
        <dbReference type="SAM" id="MobiDB-lite"/>
    </source>
</evidence>
<evidence type="ECO:0000256" key="2">
    <source>
        <dbReference type="PROSITE-ProRule" id="PRU00087"/>
    </source>
</evidence>
<dbReference type="PANTHER" id="PTHR13037:SF24">
    <property type="entry name" value="POLYCOMB PROTEIN PCL-RELATED"/>
    <property type="match status" value="1"/>
</dbReference>
<dbReference type="InterPro" id="IPR001298">
    <property type="entry name" value="Filamin/ABP280_rpt"/>
</dbReference>
<accession>A0A0G4ECZ9</accession>
<dbReference type="InterPro" id="IPR014756">
    <property type="entry name" value="Ig_E-set"/>
</dbReference>
<feature type="compositionally biased region" description="Basic residues" evidence="3">
    <location>
        <begin position="627"/>
        <end position="639"/>
    </location>
</feature>
<dbReference type="STRING" id="1169540.A0A0G4ECZ9"/>
<dbReference type="SMART" id="SM00557">
    <property type="entry name" value="IG_FLMN"/>
    <property type="match status" value="2"/>
</dbReference>
<dbReference type="EMBL" id="CDMY01000176">
    <property type="protein sequence ID" value="CEL93551.1"/>
    <property type="molecule type" value="Genomic_DNA"/>
</dbReference>
<dbReference type="InterPro" id="IPR017868">
    <property type="entry name" value="Filamin/ABP280_repeat-like"/>
</dbReference>
<feature type="region of interest" description="Disordered" evidence="3">
    <location>
        <begin position="1"/>
        <end position="40"/>
    </location>
</feature>
<feature type="region of interest" description="Disordered" evidence="3">
    <location>
        <begin position="847"/>
        <end position="872"/>
    </location>
</feature>
<dbReference type="Gene3D" id="2.60.40.10">
    <property type="entry name" value="Immunoglobulins"/>
    <property type="match status" value="2"/>
</dbReference>
<feature type="region of interest" description="Disordered" evidence="3">
    <location>
        <begin position="521"/>
        <end position="652"/>
    </location>
</feature>
<feature type="repeat" description="Filamin" evidence="2">
    <location>
        <begin position="130"/>
        <end position="284"/>
    </location>
</feature>
<protein>
    <submittedName>
        <fullName evidence="4">Uncharacterized protein</fullName>
    </submittedName>
</protein>
<organism evidence="4 5">
    <name type="scientific">Vitrella brassicaformis (strain CCMP3155)</name>
    <dbReference type="NCBI Taxonomy" id="1169540"/>
    <lineage>
        <taxon>Eukaryota</taxon>
        <taxon>Sar</taxon>
        <taxon>Alveolata</taxon>
        <taxon>Colpodellida</taxon>
        <taxon>Vitrellaceae</taxon>
        <taxon>Vitrella</taxon>
    </lineage>
</organism>
<dbReference type="Proteomes" id="UP000041254">
    <property type="component" value="Unassembled WGS sequence"/>
</dbReference>
<evidence type="ECO:0000256" key="1">
    <source>
        <dbReference type="ARBA" id="ARBA00022581"/>
    </source>
</evidence>
<dbReference type="PROSITE" id="PS50194">
    <property type="entry name" value="FILAMIN_REPEAT"/>
    <property type="match status" value="1"/>
</dbReference>
<reference evidence="4 5" key="1">
    <citation type="submission" date="2014-11" db="EMBL/GenBank/DDBJ databases">
        <authorList>
            <person name="Zhu J."/>
            <person name="Qi W."/>
            <person name="Song R."/>
        </authorList>
    </citation>
    <scope>NUCLEOTIDE SEQUENCE [LARGE SCALE GENOMIC DNA]</scope>
</reference>
<evidence type="ECO:0000313" key="5">
    <source>
        <dbReference type="Proteomes" id="UP000041254"/>
    </source>
</evidence>
<evidence type="ECO:0000313" key="4">
    <source>
        <dbReference type="EMBL" id="CEL93551.1"/>
    </source>
</evidence>
<name>A0A0G4ECZ9_VITBC</name>
<keyword evidence="1" id="KW-0945">Host-virus interaction</keyword>
<feature type="region of interest" description="Disordered" evidence="3">
    <location>
        <begin position="186"/>
        <end position="208"/>
    </location>
</feature>
<dbReference type="OrthoDB" id="10249971at2759"/>
<sequence length="1024" mass="111750">MMPRAPRPQSRPQRKRNSTAMTSTGREPSPGTSRGALTPLKVGFADLNEADRIHSLQAYLENEHVRTGGGPGGSAEIAPPSTDFGTSVRFGTLLREVQESASNAVLPRDDLPPLPPQAAADIETGECEAAATVEPQLCYAHGRGLKGGREGDTLEFVVYTVDSHGRSMQEGGLKLFVYLERQLLPGEQQQQQQQPHEPAGGEAEDAYVPDMVPTPPIVPILQGDGMRDSDRIEPRPAIQDNGNGTYLVRYMRTTPGFYLLYVLIEDTVSNPPVPLPGFPFGIAIEPGEAFASISQLCLPEGTVPPTFSVDGHPQEVYIEARDRFGNPLQRGGDPFGVRGVGPMRIIRNIDNENGTYTISFCALPEYGCAFLKCVLHILLHGEHIRGSPLVLTPDRPPPPHIPPPEGARLKILGFDEALHDLKTNPSWQRRQQPHPGRQVRSREAEEMDRLARSAHGIEASRQGYAYRYARSAALADVIHHNYWRAIREKDKALVQEHHLQRLTHRVGELQRDLESEYQSLLGGSPATAVTQPSLPAELRKTPREPPPSFTPQPRHGMPDPHMTPRLQGPRGLPSVRMTPSLPPSHLHTRSPHALERATAPPTAQQLSFGPPSSPGPAPQLSPGRPYRGGRRQIRRRRTTAGRVSTLGGREVERERRRREDAAVTIQRVQRGRAARRKVEDMRMGAFELRWPPPPGRPFRFAIPSPPLSPPLLPAAQAPLAASALLPPPPPPPTLPQITRRGGSTLRVLFAHYGVSIEDISWIDEEALLKMCDDGQLCATHRDQLRNQLAADAAARNQTAVMSFASFKDALAVVASIENPSNDPISSQKQLFTTKLLPLARQVRATAAAAAAAEKGDTTASPPPSRALPEPHTRPLRVTAEVLQQVWEAINPDALMAVFDVYAKRRAGGDGGGMAVMTGSAAMRFAEDFGLTRPWPPERHAPAVLRQLAARRDLPALPAQHMELTFTDFVEFVSLLVASMVVHSGGVTWGGGGVSECEEALLRRVGLADERAALGRAAENSDMNP</sequence>
<dbReference type="PROSITE" id="PS50096">
    <property type="entry name" value="IQ"/>
    <property type="match status" value="1"/>
</dbReference>
<dbReference type="SUPFAM" id="SSF81296">
    <property type="entry name" value="E set domains"/>
    <property type="match status" value="2"/>
</dbReference>
<keyword evidence="5" id="KW-1185">Reference proteome</keyword>
<feature type="compositionally biased region" description="Low complexity" evidence="3">
    <location>
        <begin position="1"/>
        <end position="11"/>
    </location>
</feature>
<dbReference type="Pfam" id="PF00630">
    <property type="entry name" value="Filamin"/>
    <property type="match status" value="1"/>
</dbReference>
<gene>
    <name evidence="4" type="ORF">Vbra_11261</name>
</gene>
<feature type="compositionally biased region" description="Polar residues" evidence="3">
    <location>
        <begin position="18"/>
        <end position="32"/>
    </location>
</feature>